<organism evidence="1 2">
    <name type="scientific">Aspergillus kawachii</name>
    <name type="common">White koji mold</name>
    <name type="synonym">Aspergillus awamori var. kawachi</name>
    <dbReference type="NCBI Taxonomy" id="1069201"/>
    <lineage>
        <taxon>Eukaryota</taxon>
        <taxon>Fungi</taxon>
        <taxon>Dikarya</taxon>
        <taxon>Ascomycota</taxon>
        <taxon>Pezizomycotina</taxon>
        <taxon>Eurotiomycetes</taxon>
        <taxon>Eurotiomycetidae</taxon>
        <taxon>Eurotiales</taxon>
        <taxon>Aspergillaceae</taxon>
        <taxon>Aspergillus</taxon>
        <taxon>Aspergillus subgen. Circumdati</taxon>
    </lineage>
</organism>
<dbReference type="RefSeq" id="XP_041548252.1">
    <property type="nucleotide sequence ID" value="XM_041681295.1"/>
</dbReference>
<accession>A0A7R8AG62</accession>
<evidence type="ECO:0000313" key="2">
    <source>
        <dbReference type="Proteomes" id="UP000661280"/>
    </source>
</evidence>
<dbReference type="OrthoDB" id="4499271at2759"/>
<dbReference type="GeneID" id="64965811"/>
<keyword evidence="2" id="KW-1185">Reference proteome</keyword>
<evidence type="ECO:0000313" key="1">
    <source>
        <dbReference type="EMBL" id="BCS04490.1"/>
    </source>
</evidence>
<name>A0A7R8AG62_ASPKA</name>
<protein>
    <submittedName>
        <fullName evidence="1">Uncharacterized protein</fullName>
    </submittedName>
</protein>
<dbReference type="EMBL" id="AP024432">
    <property type="protein sequence ID" value="BCS04490.1"/>
    <property type="molecule type" value="Genomic_DNA"/>
</dbReference>
<proteinExistence type="predicted"/>
<reference evidence="1" key="2">
    <citation type="submission" date="2021-02" db="EMBL/GenBank/DDBJ databases">
        <title>Aspergillus luchuensis mut. kawachii IFO 4304 genome sequence.</title>
        <authorList>
            <person name="Mori K."/>
            <person name="Kadooka C."/>
            <person name="Goto M."/>
            <person name="Futagami T."/>
        </authorList>
    </citation>
    <scope>NUCLEOTIDE SEQUENCE</scope>
    <source>
        <strain evidence="1">IFO 4308</strain>
    </source>
</reference>
<sequence>MSTAEIKYPLEGNTRIEIEVSKVLDEAKIPNFIWGQGVHLMMGIKDKWDTPGWVVRDKDIQLAAHVLSCTFHTGKPYSARKPEERKTPTPGEYCFEYGVFGVQEIHLHKKSSRCPSFPDPPLDNPGKNDQYYMLTSDRRLPVSRIVQVRDMPEENYYPVKMPVPARYVENLVLFCAWNLAVVDVPDPYYDTLVYLARGMGLDSTNYSYVEPKELQPPFDRFMKILDLDASRHGEEGLKRDLCHRRSYRFLCEILMALRKMRQVQRDMDESLRYWPPMERGLEAKCEAMELEYEDLQDPDETPMLHHDLVAALASRKWRYSPVECASTTIVSRAVLRSSKVHLNTIPVPVGVGSSRAW</sequence>
<dbReference type="Proteomes" id="UP000661280">
    <property type="component" value="Chromosome 8"/>
</dbReference>
<gene>
    <name evidence="1" type="ORF">AKAW2_80291S</name>
</gene>
<dbReference type="AlphaFoldDB" id="A0A7R8AG62"/>
<dbReference type="KEGG" id="aluc:AKAW2_80291S"/>
<reference evidence="1" key="1">
    <citation type="submission" date="2021-01" db="EMBL/GenBank/DDBJ databases">
        <authorList>
            <consortium name="Aspergillus luchuensis mut. kawachii IFO 4304 genome sequencing consortium"/>
            <person name="Kazuki M."/>
            <person name="Futagami T."/>
        </authorList>
    </citation>
    <scope>NUCLEOTIDE SEQUENCE</scope>
    <source>
        <strain evidence="1">IFO 4308</strain>
    </source>
</reference>